<evidence type="ECO:0000256" key="4">
    <source>
        <dbReference type="ARBA" id="ARBA00022692"/>
    </source>
</evidence>
<reference evidence="11" key="1">
    <citation type="submission" date="2023-06" db="EMBL/GenBank/DDBJ databases">
        <title>Genome-scale phylogeny and comparative genomics of the fungal order Sordariales.</title>
        <authorList>
            <consortium name="Lawrence Berkeley National Laboratory"/>
            <person name="Hensen N."/>
            <person name="Bonometti L."/>
            <person name="Westerberg I."/>
            <person name="Brannstrom I.O."/>
            <person name="Guillou S."/>
            <person name="Cros-Aarteil S."/>
            <person name="Calhoun S."/>
            <person name="Haridas S."/>
            <person name="Kuo A."/>
            <person name="Mondo S."/>
            <person name="Pangilinan J."/>
            <person name="Riley R."/>
            <person name="Labutti K."/>
            <person name="Andreopoulos B."/>
            <person name="Lipzen A."/>
            <person name="Chen C."/>
            <person name="Yanf M."/>
            <person name="Daum C."/>
            <person name="Ng V."/>
            <person name="Clum A."/>
            <person name="Steindorff A."/>
            <person name="Ohm R."/>
            <person name="Martin F."/>
            <person name="Silar P."/>
            <person name="Natvig D."/>
            <person name="Lalanne C."/>
            <person name="Gautier V."/>
            <person name="Ament-Velasquez S.L."/>
            <person name="Kruys A."/>
            <person name="Hutchinson M.I."/>
            <person name="Powell A.J."/>
            <person name="Barry K."/>
            <person name="Miller A.N."/>
            <person name="Grigoriev I.V."/>
            <person name="Debuchy R."/>
            <person name="Gladieux P."/>
            <person name="Thoren M.H."/>
            <person name="Johannesson H."/>
        </authorList>
    </citation>
    <scope>NUCLEOTIDE SEQUENCE</scope>
    <source>
        <strain evidence="11">CBS 307.81</strain>
    </source>
</reference>
<feature type="transmembrane region" description="Helical" evidence="9">
    <location>
        <begin position="72"/>
        <end position="93"/>
    </location>
</feature>
<evidence type="ECO:0000256" key="9">
    <source>
        <dbReference type="SAM" id="Phobius"/>
    </source>
</evidence>
<evidence type="ECO:0000256" key="2">
    <source>
        <dbReference type="ARBA" id="ARBA00005887"/>
    </source>
</evidence>
<feature type="transmembrane region" description="Helical" evidence="9">
    <location>
        <begin position="407"/>
        <end position="424"/>
    </location>
</feature>
<dbReference type="GO" id="GO:0008519">
    <property type="term" value="F:ammonium channel activity"/>
    <property type="evidence" value="ECO:0007669"/>
    <property type="project" value="InterPro"/>
</dbReference>
<keyword evidence="7" id="KW-0924">Ammonia transport</keyword>
<protein>
    <submittedName>
        <fullName evidence="11">Ammonium transporter</fullName>
    </submittedName>
</protein>
<feature type="transmembrane region" description="Helical" evidence="9">
    <location>
        <begin position="138"/>
        <end position="156"/>
    </location>
</feature>
<evidence type="ECO:0000256" key="5">
    <source>
        <dbReference type="ARBA" id="ARBA00022989"/>
    </source>
</evidence>
<keyword evidence="12" id="KW-1185">Reference proteome</keyword>
<feature type="domain" description="Ammonium transporter AmtB-like" evidence="10">
    <location>
        <begin position="379"/>
        <end position="520"/>
    </location>
</feature>
<feature type="transmembrane region" description="Helical" evidence="9">
    <location>
        <begin position="208"/>
        <end position="227"/>
    </location>
</feature>
<keyword evidence="4 9" id="KW-0812">Transmembrane</keyword>
<feature type="compositionally biased region" description="Polar residues" evidence="8">
    <location>
        <begin position="616"/>
        <end position="625"/>
    </location>
</feature>
<feature type="transmembrane region" description="Helical" evidence="9">
    <location>
        <begin position="39"/>
        <end position="60"/>
    </location>
</feature>
<keyword evidence="5 9" id="KW-1133">Transmembrane helix</keyword>
<feature type="transmembrane region" description="Helical" evidence="9">
    <location>
        <begin position="290"/>
        <end position="311"/>
    </location>
</feature>
<keyword evidence="6 9" id="KW-0472">Membrane</keyword>
<feature type="domain" description="Ammonium transporter AmtB-like" evidence="10">
    <location>
        <begin position="284"/>
        <end position="354"/>
    </location>
</feature>
<evidence type="ECO:0000259" key="10">
    <source>
        <dbReference type="Pfam" id="PF00909"/>
    </source>
</evidence>
<evidence type="ECO:0000313" key="11">
    <source>
        <dbReference type="EMBL" id="KAK0666613.1"/>
    </source>
</evidence>
<feature type="compositionally biased region" description="Basic and acidic residues" evidence="8">
    <location>
        <begin position="568"/>
        <end position="580"/>
    </location>
</feature>
<dbReference type="PANTHER" id="PTHR43029">
    <property type="entry name" value="AMMONIUM TRANSPORTER MEP2"/>
    <property type="match status" value="1"/>
</dbReference>
<organism evidence="11 12">
    <name type="scientific">Cercophora samala</name>
    <dbReference type="NCBI Taxonomy" id="330535"/>
    <lineage>
        <taxon>Eukaryota</taxon>
        <taxon>Fungi</taxon>
        <taxon>Dikarya</taxon>
        <taxon>Ascomycota</taxon>
        <taxon>Pezizomycotina</taxon>
        <taxon>Sordariomycetes</taxon>
        <taxon>Sordariomycetidae</taxon>
        <taxon>Sordariales</taxon>
        <taxon>Lasiosphaeriaceae</taxon>
        <taxon>Cercophora</taxon>
    </lineage>
</organism>
<gene>
    <name evidence="11" type="ORF">QBC41DRAFT_325422</name>
</gene>
<dbReference type="InterPro" id="IPR001905">
    <property type="entry name" value="Ammonium_transpt"/>
</dbReference>
<sequence length="625" mass="68121">MVTVTVAELSAMATTAPASAVDYADVLRHPEKYYQGFDLVWIMISSALVFIMIPALSLIYSGLGNRSFALTLFRLPLITAAFVGLQWALWGYLVTFTDSILPSNWWGGENRAGGLRDVVGRPVVVGDGPDESAVIPELVFALYEGMFASFTAAVVCGGTMHRTRPRRFIIFISLWSLLVYDPVARWTWSSKGWLRELGSLDFAGGTPVHIVSGTTVAAFAVFCSIESRGNLLDFLIDTGHKVWRRLQHLAYGVWSVLRIVILLFTCGHLRVPEGEDAPNEELSEHSVESFPYNINFVVLGTAFLWFGWAGFNGGSALGGNLRAVSAWTATHVSACAGGVTGMLWIWLMKGVPETDVELEGGDPRDEAARNRAMARQAFDRISVFFFCDGAIAGLVAITPAAGYVPVWSAPVFGVVGALCVNFLKKEAEIFLRHDPLQIFAVHAGGGVVGMVLTALFVDSTTVGLDGHSTIPHPEYTTAQRVGYQLADVFSGMGYTFFMTLGILYLMKFVAFVFGKSSWSQTGVYSDSNRLEDNFQAVVQQQWRGDLDPEGRPFGRLVAPSLPPAPARPLRDDDIHLEHLKNLPSPPRSATSGPPVPPWGMMPELPGSQGMPPWPSLPSQGLQPRM</sequence>
<feature type="domain" description="Ammonium transporter AmtB-like" evidence="10">
    <location>
        <begin position="40"/>
        <end position="227"/>
    </location>
</feature>
<dbReference type="EMBL" id="JAULSY010000085">
    <property type="protein sequence ID" value="KAK0666613.1"/>
    <property type="molecule type" value="Genomic_DNA"/>
</dbReference>
<accession>A0AA39Z968</accession>
<evidence type="ECO:0000313" key="12">
    <source>
        <dbReference type="Proteomes" id="UP001174997"/>
    </source>
</evidence>
<dbReference type="PANTHER" id="PTHR43029:SF10">
    <property type="entry name" value="AMMONIUM TRANSPORTER MEP2"/>
    <property type="match status" value="1"/>
</dbReference>
<feature type="region of interest" description="Disordered" evidence="8">
    <location>
        <begin position="548"/>
        <end position="625"/>
    </location>
</feature>
<feature type="transmembrane region" description="Helical" evidence="9">
    <location>
        <begin position="436"/>
        <end position="457"/>
    </location>
</feature>
<comment type="subcellular location">
    <subcellularLocation>
        <location evidence="1">Membrane</location>
        <topology evidence="1">Multi-pass membrane protein</topology>
    </subcellularLocation>
</comment>
<feature type="transmembrane region" description="Helical" evidence="9">
    <location>
        <begin position="492"/>
        <end position="513"/>
    </location>
</feature>
<keyword evidence="3" id="KW-0813">Transport</keyword>
<name>A0AA39Z968_9PEZI</name>
<dbReference type="Pfam" id="PF00909">
    <property type="entry name" value="Ammonium_transp"/>
    <property type="match status" value="3"/>
</dbReference>
<feature type="transmembrane region" description="Helical" evidence="9">
    <location>
        <begin position="381"/>
        <end position="401"/>
    </location>
</feature>
<dbReference type="Gene3D" id="1.10.3430.10">
    <property type="entry name" value="Ammonium transporter AmtB like domains"/>
    <property type="match status" value="1"/>
</dbReference>
<evidence type="ECO:0000256" key="7">
    <source>
        <dbReference type="ARBA" id="ARBA00023177"/>
    </source>
</evidence>
<dbReference type="InterPro" id="IPR029020">
    <property type="entry name" value="Ammonium/urea_transptr"/>
</dbReference>
<dbReference type="GO" id="GO:0005886">
    <property type="term" value="C:plasma membrane"/>
    <property type="evidence" value="ECO:0007669"/>
    <property type="project" value="TreeGrafter"/>
</dbReference>
<proteinExistence type="inferred from homology"/>
<evidence type="ECO:0000256" key="6">
    <source>
        <dbReference type="ARBA" id="ARBA00023136"/>
    </source>
</evidence>
<dbReference type="SUPFAM" id="SSF111352">
    <property type="entry name" value="Ammonium transporter"/>
    <property type="match status" value="1"/>
</dbReference>
<evidence type="ECO:0000256" key="3">
    <source>
        <dbReference type="ARBA" id="ARBA00022448"/>
    </source>
</evidence>
<dbReference type="InterPro" id="IPR024041">
    <property type="entry name" value="NH4_transpt_AmtB-like_dom"/>
</dbReference>
<feature type="transmembrane region" description="Helical" evidence="9">
    <location>
        <begin position="168"/>
        <end position="188"/>
    </location>
</feature>
<evidence type="ECO:0000256" key="8">
    <source>
        <dbReference type="SAM" id="MobiDB-lite"/>
    </source>
</evidence>
<comment type="similarity">
    <text evidence="2">Belongs to the ammonia transporter channel (TC 1.A.11.2) family.</text>
</comment>
<comment type="caution">
    <text evidence="11">The sequence shown here is derived from an EMBL/GenBank/DDBJ whole genome shotgun (WGS) entry which is preliminary data.</text>
</comment>
<dbReference type="AlphaFoldDB" id="A0AA39Z968"/>
<evidence type="ECO:0000256" key="1">
    <source>
        <dbReference type="ARBA" id="ARBA00004141"/>
    </source>
</evidence>
<dbReference type="Proteomes" id="UP001174997">
    <property type="component" value="Unassembled WGS sequence"/>
</dbReference>